<accession>A0A2X2TWF0</accession>
<dbReference type="Gene3D" id="3.40.50.300">
    <property type="entry name" value="P-loop containing nucleotide triphosphate hydrolases"/>
    <property type="match status" value="1"/>
</dbReference>
<feature type="region of interest" description="Disordered" evidence="1">
    <location>
        <begin position="276"/>
        <end position="298"/>
    </location>
</feature>
<evidence type="ECO:0000313" key="2">
    <source>
        <dbReference type="EMBL" id="SQB10172.1"/>
    </source>
</evidence>
<protein>
    <submittedName>
        <fullName evidence="2">CobQ/CobB/MinD/ParA nucleotide binding domain-containing protein</fullName>
    </submittedName>
</protein>
<proteinExistence type="predicted"/>
<organism evidence="2 3">
    <name type="scientific">Enterocloster clostridioformis</name>
    <dbReference type="NCBI Taxonomy" id="1531"/>
    <lineage>
        <taxon>Bacteria</taxon>
        <taxon>Bacillati</taxon>
        <taxon>Bacillota</taxon>
        <taxon>Clostridia</taxon>
        <taxon>Lachnospirales</taxon>
        <taxon>Lachnospiraceae</taxon>
        <taxon>Enterocloster</taxon>
    </lineage>
</organism>
<name>A0A2X2TWF0_9FIRM</name>
<reference evidence="2 3" key="1">
    <citation type="submission" date="2018-06" db="EMBL/GenBank/DDBJ databases">
        <authorList>
            <consortium name="Pathogen Informatics"/>
            <person name="Doyle S."/>
        </authorList>
    </citation>
    <scope>NUCLEOTIDE SEQUENCE [LARGE SCALE GENOMIC DNA]</scope>
    <source>
        <strain evidence="2 3">NCTC11224</strain>
    </source>
</reference>
<evidence type="ECO:0000256" key="1">
    <source>
        <dbReference type="SAM" id="MobiDB-lite"/>
    </source>
</evidence>
<dbReference type="EMBL" id="UAVW01000003">
    <property type="protein sequence ID" value="SQB10172.1"/>
    <property type="molecule type" value="Genomic_DNA"/>
</dbReference>
<sequence>MGKITLKAEKTQKEIRPDNDRKGGMISMSKVITVWGSPGSGKSMFCCILAKALTRDKRKAIIISGEPGTPMLPVWIPEQITTTNVSIGQVLSSVEIDTSLVASHVTVLKNYPYIGLMGYSAGENPLSYPETDYNMVLQLISSAKRLVDFVILDCSSAMTNVFTPASIESGDLVLRILTPDLKGINYLKAHQALLVDGRFHYHEHMTFAGMARPFHAFDEMGYIIGGFDGLLPYGKEIDRCATEGGMFQAIKYCNSKYTASLNRILDVLEEMELAEQQEEESYEDGYEEYEFGEENEDE</sequence>
<dbReference type="AlphaFoldDB" id="A0A2X2TWF0"/>
<gene>
    <name evidence="2" type="ORF">NCTC11224_01479</name>
</gene>
<dbReference type="InterPro" id="IPR027417">
    <property type="entry name" value="P-loop_NTPase"/>
</dbReference>
<keyword evidence="3" id="KW-1185">Reference proteome</keyword>
<dbReference type="SUPFAM" id="SSF52540">
    <property type="entry name" value="P-loop containing nucleoside triphosphate hydrolases"/>
    <property type="match status" value="1"/>
</dbReference>
<dbReference type="Proteomes" id="UP000251853">
    <property type="component" value="Unassembled WGS sequence"/>
</dbReference>
<evidence type="ECO:0000313" key="3">
    <source>
        <dbReference type="Proteomes" id="UP000251853"/>
    </source>
</evidence>